<accession>A0A251RZ04</accession>
<dbReference type="EMBL" id="CM007905">
    <property type="protein sequence ID" value="OTF91628.1"/>
    <property type="molecule type" value="Genomic_DNA"/>
</dbReference>
<reference evidence="1" key="3">
    <citation type="submission" date="2020-06" db="EMBL/GenBank/DDBJ databases">
        <title>Helianthus annuus Genome sequencing and assembly Release 2.</title>
        <authorList>
            <person name="Gouzy J."/>
            <person name="Langlade N."/>
            <person name="Munos S."/>
        </authorList>
    </citation>
    <scope>NUCLEOTIDE SEQUENCE</scope>
    <source>
        <tissue evidence="1">Leaves</tissue>
    </source>
</reference>
<dbReference type="AlphaFoldDB" id="A0A251RZ04"/>
<dbReference type="EMBL" id="MNCJ02000331">
    <property type="protein sequence ID" value="KAF5760080.1"/>
    <property type="molecule type" value="Genomic_DNA"/>
</dbReference>
<evidence type="ECO:0000313" key="2">
    <source>
        <dbReference type="EMBL" id="OTF91628.1"/>
    </source>
</evidence>
<name>A0A251RZ04_HELAN</name>
<evidence type="ECO:0000313" key="3">
    <source>
        <dbReference type="Proteomes" id="UP000215914"/>
    </source>
</evidence>
<keyword evidence="3" id="KW-1185">Reference proteome</keyword>
<reference evidence="1 3" key="1">
    <citation type="journal article" date="2017" name="Nature">
        <title>The sunflower genome provides insights into oil metabolism, flowering and Asterid evolution.</title>
        <authorList>
            <person name="Badouin H."/>
            <person name="Gouzy J."/>
            <person name="Grassa C.J."/>
            <person name="Murat F."/>
            <person name="Staton S.E."/>
            <person name="Cottret L."/>
            <person name="Lelandais-Briere C."/>
            <person name="Owens G.L."/>
            <person name="Carrere S."/>
            <person name="Mayjonade B."/>
            <person name="Legrand L."/>
            <person name="Gill N."/>
            <person name="Kane N.C."/>
            <person name="Bowers J.E."/>
            <person name="Hubner S."/>
            <person name="Bellec A."/>
            <person name="Berard A."/>
            <person name="Berges H."/>
            <person name="Blanchet N."/>
            <person name="Boniface M.C."/>
            <person name="Brunel D."/>
            <person name="Catrice O."/>
            <person name="Chaidir N."/>
            <person name="Claudel C."/>
            <person name="Donnadieu C."/>
            <person name="Faraut T."/>
            <person name="Fievet G."/>
            <person name="Helmstetter N."/>
            <person name="King M."/>
            <person name="Knapp S.J."/>
            <person name="Lai Z."/>
            <person name="Le Paslier M.C."/>
            <person name="Lippi Y."/>
            <person name="Lorenzon L."/>
            <person name="Mandel J.R."/>
            <person name="Marage G."/>
            <person name="Marchand G."/>
            <person name="Marquand E."/>
            <person name="Bret-Mestries E."/>
            <person name="Morien E."/>
            <person name="Nambeesan S."/>
            <person name="Nguyen T."/>
            <person name="Pegot-Espagnet P."/>
            <person name="Pouilly N."/>
            <person name="Raftis F."/>
            <person name="Sallet E."/>
            <person name="Schiex T."/>
            <person name="Thomas J."/>
            <person name="Vandecasteele C."/>
            <person name="Vares D."/>
            <person name="Vear F."/>
            <person name="Vautrin S."/>
            <person name="Crespi M."/>
            <person name="Mangin B."/>
            <person name="Burke J.M."/>
            <person name="Salse J."/>
            <person name="Munos S."/>
            <person name="Vincourt P."/>
            <person name="Rieseberg L.H."/>
            <person name="Langlade N.B."/>
        </authorList>
    </citation>
    <scope>NUCLEOTIDE SEQUENCE [LARGE SCALE GENOMIC DNA]</scope>
    <source>
        <strain evidence="3">cv. SF193</strain>
        <tissue evidence="1">Leaves</tissue>
    </source>
</reference>
<proteinExistence type="predicted"/>
<organism evidence="2 3">
    <name type="scientific">Helianthus annuus</name>
    <name type="common">Common sunflower</name>
    <dbReference type="NCBI Taxonomy" id="4232"/>
    <lineage>
        <taxon>Eukaryota</taxon>
        <taxon>Viridiplantae</taxon>
        <taxon>Streptophyta</taxon>
        <taxon>Embryophyta</taxon>
        <taxon>Tracheophyta</taxon>
        <taxon>Spermatophyta</taxon>
        <taxon>Magnoliopsida</taxon>
        <taxon>eudicotyledons</taxon>
        <taxon>Gunneridae</taxon>
        <taxon>Pentapetalae</taxon>
        <taxon>asterids</taxon>
        <taxon>campanulids</taxon>
        <taxon>Asterales</taxon>
        <taxon>Asteraceae</taxon>
        <taxon>Asteroideae</taxon>
        <taxon>Heliantheae alliance</taxon>
        <taxon>Heliantheae</taxon>
        <taxon>Helianthus</taxon>
    </lineage>
</organism>
<dbReference type="InParanoid" id="A0A251RZ04"/>
<evidence type="ECO:0000313" key="1">
    <source>
        <dbReference type="EMBL" id="KAF5760080.1"/>
    </source>
</evidence>
<dbReference type="Proteomes" id="UP000215914">
    <property type="component" value="Chromosome 16"/>
</dbReference>
<gene>
    <name evidence="2" type="ORF">HannXRQ_Chr16g0512871</name>
    <name evidence="1" type="ORF">HanXRQr2_Chr16g0749081</name>
</gene>
<sequence length="56" mass="6330">MTASGEKSSSSTIVKRNHIAGNRTHHRRFADCFQWTLLMQATPIGFWAILIGRLCL</sequence>
<dbReference type="Gramene" id="mRNA:HanXRQr2_Chr16g0749081">
    <property type="protein sequence ID" value="mRNA:HanXRQr2_Chr16g0749081"/>
    <property type="gene ID" value="HanXRQr2_Chr16g0749081"/>
</dbReference>
<reference evidence="2" key="2">
    <citation type="submission" date="2017-02" db="EMBL/GenBank/DDBJ databases">
        <title>Sunflower complete genome.</title>
        <authorList>
            <person name="Langlade N."/>
            <person name="Munos S."/>
        </authorList>
    </citation>
    <scope>NUCLEOTIDE SEQUENCE [LARGE SCALE GENOMIC DNA]</scope>
    <source>
        <tissue evidence="2">Leaves</tissue>
    </source>
</reference>
<protein>
    <submittedName>
        <fullName evidence="2">Uncharacterized protein</fullName>
    </submittedName>
</protein>